<dbReference type="InterPro" id="IPR017970">
    <property type="entry name" value="Homeobox_CS"/>
</dbReference>
<evidence type="ECO:0000256" key="5">
    <source>
        <dbReference type="ARBA" id="ARBA00022606"/>
    </source>
</evidence>
<evidence type="ECO:0000256" key="16">
    <source>
        <dbReference type="SAM" id="MobiDB-lite"/>
    </source>
</evidence>
<dbReference type="FunFam" id="1.10.10.60:FF:000065">
    <property type="entry name" value="Visual system homeobox 1"/>
    <property type="match status" value="1"/>
</dbReference>
<evidence type="ECO:0000256" key="10">
    <source>
        <dbReference type="ARBA" id="ARBA00023242"/>
    </source>
</evidence>
<evidence type="ECO:0000259" key="18">
    <source>
        <dbReference type="PROSITE" id="PS51496"/>
    </source>
</evidence>
<evidence type="ECO:0000256" key="4">
    <source>
        <dbReference type="ARBA" id="ARBA00022473"/>
    </source>
</evidence>
<dbReference type="SMART" id="SM00389">
    <property type="entry name" value="HOX"/>
    <property type="match status" value="1"/>
</dbReference>
<keyword evidence="9" id="KW-0804">Transcription</keyword>
<organism evidence="23 25">
    <name type="scientific">Adineta steineri</name>
    <dbReference type="NCBI Taxonomy" id="433720"/>
    <lineage>
        <taxon>Eukaryota</taxon>
        <taxon>Metazoa</taxon>
        <taxon>Spiralia</taxon>
        <taxon>Gnathifera</taxon>
        <taxon>Rotifera</taxon>
        <taxon>Eurotatoria</taxon>
        <taxon>Bdelloidea</taxon>
        <taxon>Adinetida</taxon>
        <taxon>Adinetidae</taxon>
        <taxon>Adineta</taxon>
    </lineage>
</organism>
<evidence type="ECO:0000313" key="25">
    <source>
        <dbReference type="Proteomes" id="UP000663868"/>
    </source>
</evidence>
<evidence type="ECO:0000259" key="17">
    <source>
        <dbReference type="PROSITE" id="PS50071"/>
    </source>
</evidence>
<dbReference type="PANTHER" id="PTHR46892:SF3">
    <property type="entry name" value="VISUAL SYSTEM HOMEOBOX 2"/>
    <property type="match status" value="1"/>
</dbReference>
<dbReference type="Proteomes" id="UP000663891">
    <property type="component" value="Unassembled WGS sequence"/>
</dbReference>
<dbReference type="OrthoDB" id="6159439at2759"/>
<sequence length="320" mass="36239">MNLAHYPQQNISTNTRTTAFAIQELLGLTSPDLAAARAYADHQAYRAYLSRSSLFPSYQHSPGIFVNRDIPTPSTHPSHSNFFPQFSPTNTNNTLDSLQDNLDRDIHTLNNGNGSDGNSDKLNTNEINSNNGGNNKKKKCKRRHRTIFTSHQVDELEKAFKDAHYPDVFARELLSAKTDLPEDRIQVWFQNRRAKWRKTEKTWGKATVMAEYGLYGAMVRHSLPLPDTIVKSAKNGVDTSCAPWLLGMHRKSLEAAEQLKNMVKDNDDENDDDDDDDDCSSTHSRKSPEHITETMRSQSIAVLRAKAQEHHAKTTIINEY</sequence>
<dbReference type="PROSITE" id="PS00027">
    <property type="entry name" value="HOMEOBOX_1"/>
    <property type="match status" value="1"/>
</dbReference>
<dbReference type="Gene3D" id="1.10.10.60">
    <property type="entry name" value="Homeodomain-like"/>
    <property type="match status" value="1"/>
</dbReference>
<evidence type="ECO:0000313" key="23">
    <source>
        <dbReference type="EMBL" id="CAF3569164.1"/>
    </source>
</evidence>
<dbReference type="PROSITE" id="PS50071">
    <property type="entry name" value="HOMEOBOX_2"/>
    <property type="match status" value="1"/>
</dbReference>
<keyword evidence="11" id="KW-0844">Vision</keyword>
<dbReference type="GO" id="GO:1990837">
    <property type="term" value="F:sequence-specific double-stranded DNA binding"/>
    <property type="evidence" value="ECO:0007669"/>
    <property type="project" value="TreeGrafter"/>
</dbReference>
<feature type="compositionally biased region" description="Acidic residues" evidence="16">
    <location>
        <begin position="266"/>
        <end position="279"/>
    </location>
</feature>
<evidence type="ECO:0000313" key="20">
    <source>
        <dbReference type="EMBL" id="CAF1194896.1"/>
    </source>
</evidence>
<dbReference type="AlphaFoldDB" id="A0A818LIJ5"/>
<dbReference type="Proteomes" id="UP000663881">
    <property type="component" value="Unassembled WGS sequence"/>
</dbReference>
<evidence type="ECO:0000256" key="13">
    <source>
        <dbReference type="ARBA" id="ARBA00031274"/>
    </source>
</evidence>
<evidence type="ECO:0000256" key="2">
    <source>
        <dbReference type="ARBA" id="ARBA00005733"/>
    </source>
</evidence>
<comment type="similarity">
    <text evidence="2">Belongs to the paired homeobox family.</text>
</comment>
<evidence type="ECO:0000256" key="6">
    <source>
        <dbReference type="ARBA" id="ARBA00023015"/>
    </source>
</evidence>
<feature type="compositionally biased region" description="Low complexity" evidence="16">
    <location>
        <begin position="124"/>
        <end position="134"/>
    </location>
</feature>
<dbReference type="InterPro" id="IPR009057">
    <property type="entry name" value="Homeodomain-like_sf"/>
</dbReference>
<evidence type="ECO:0000256" key="15">
    <source>
        <dbReference type="RuleBase" id="RU000682"/>
    </source>
</evidence>
<dbReference type="PANTHER" id="PTHR46892">
    <property type="entry name" value="VISUAL SYSTEM HOMEOBOX 2"/>
    <property type="match status" value="1"/>
</dbReference>
<keyword evidence="4" id="KW-0217">Developmental protein</keyword>
<comment type="subcellular location">
    <subcellularLocation>
        <location evidence="1 14 15">Nucleus</location>
    </subcellularLocation>
</comment>
<dbReference type="InterPro" id="IPR052294">
    <property type="entry name" value="VSX_homeobox_regulators"/>
</dbReference>
<dbReference type="EMBL" id="CAJNOE010000408">
    <property type="protein sequence ID" value="CAF1200851.1"/>
    <property type="molecule type" value="Genomic_DNA"/>
</dbReference>
<dbReference type="GO" id="GO:0007601">
    <property type="term" value="P:visual perception"/>
    <property type="evidence" value="ECO:0007669"/>
    <property type="project" value="UniProtKB-KW"/>
</dbReference>
<keyword evidence="7 14" id="KW-0238">DNA-binding</keyword>
<dbReference type="EMBL" id="CAJNON010000322">
    <property type="protein sequence ID" value="CAF1194896.1"/>
    <property type="molecule type" value="Genomic_DNA"/>
</dbReference>
<dbReference type="InterPro" id="IPR001356">
    <property type="entry name" value="HD"/>
</dbReference>
<feature type="DNA-binding region" description="Homeobox" evidence="14">
    <location>
        <begin position="141"/>
        <end position="200"/>
    </location>
</feature>
<dbReference type="PROSITE" id="PS51496">
    <property type="entry name" value="CVC"/>
    <property type="match status" value="1"/>
</dbReference>
<evidence type="ECO:0000256" key="7">
    <source>
        <dbReference type="ARBA" id="ARBA00023125"/>
    </source>
</evidence>
<dbReference type="Proteomes" id="UP000663844">
    <property type="component" value="Unassembled WGS sequence"/>
</dbReference>
<keyword evidence="6" id="KW-0805">Transcription regulation</keyword>
<comment type="caution">
    <text evidence="23">The sequence shown here is derived from an EMBL/GenBank/DDBJ whole genome shotgun (WGS) entry which is preliminary data.</text>
</comment>
<dbReference type="EMBL" id="CAJOAY010001264">
    <property type="protein sequence ID" value="CAF3819012.1"/>
    <property type="molecule type" value="Genomic_DNA"/>
</dbReference>
<evidence type="ECO:0000313" key="21">
    <source>
        <dbReference type="EMBL" id="CAF1200851.1"/>
    </source>
</evidence>
<name>A0A818LIJ5_9BILA</name>
<dbReference type="GO" id="GO:0000981">
    <property type="term" value="F:DNA-binding transcription factor activity, RNA polymerase II-specific"/>
    <property type="evidence" value="ECO:0007669"/>
    <property type="project" value="InterPro"/>
</dbReference>
<dbReference type="SUPFAM" id="SSF46689">
    <property type="entry name" value="Homeodomain-like"/>
    <property type="match status" value="1"/>
</dbReference>
<dbReference type="EMBL" id="CAJOBB010000115">
    <property type="protein sequence ID" value="CAF3569164.1"/>
    <property type="molecule type" value="Genomic_DNA"/>
</dbReference>
<evidence type="ECO:0000256" key="3">
    <source>
        <dbReference type="ARBA" id="ARBA00014891"/>
    </source>
</evidence>
<keyword evidence="10 14" id="KW-0539">Nucleus</keyword>
<dbReference type="InterPro" id="IPR023339">
    <property type="entry name" value="CVC"/>
</dbReference>
<evidence type="ECO:0000256" key="11">
    <source>
        <dbReference type="ARBA" id="ARBA00023305"/>
    </source>
</evidence>
<dbReference type="GO" id="GO:0005634">
    <property type="term" value="C:nucleus"/>
    <property type="evidence" value="ECO:0007669"/>
    <property type="project" value="UniProtKB-SubCell"/>
</dbReference>
<reference evidence="23" key="1">
    <citation type="submission" date="2021-02" db="EMBL/GenBank/DDBJ databases">
        <authorList>
            <person name="Nowell W R."/>
        </authorList>
    </citation>
    <scope>NUCLEOTIDE SEQUENCE</scope>
</reference>
<dbReference type="Pfam" id="PF00046">
    <property type="entry name" value="Homeodomain"/>
    <property type="match status" value="1"/>
</dbReference>
<evidence type="ECO:0000313" key="24">
    <source>
        <dbReference type="EMBL" id="CAF3819012.1"/>
    </source>
</evidence>
<evidence type="ECO:0000256" key="9">
    <source>
        <dbReference type="ARBA" id="ARBA00023163"/>
    </source>
</evidence>
<dbReference type="EMBL" id="CAJOAZ010000142">
    <property type="protein sequence ID" value="CAF3550245.1"/>
    <property type="molecule type" value="Genomic_DNA"/>
</dbReference>
<evidence type="ECO:0000256" key="12">
    <source>
        <dbReference type="ARBA" id="ARBA00030203"/>
    </source>
</evidence>
<dbReference type="CDD" id="cd00086">
    <property type="entry name" value="homeodomain"/>
    <property type="match status" value="1"/>
</dbReference>
<keyword evidence="5" id="KW-0716">Sensory transduction</keyword>
<evidence type="ECO:0000256" key="14">
    <source>
        <dbReference type="PROSITE-ProRule" id="PRU00108"/>
    </source>
</evidence>
<feature type="domain" description="CVC" evidence="18">
    <location>
        <begin position="201"/>
        <end position="254"/>
    </location>
</feature>
<gene>
    <name evidence="21" type="ORF">IZO911_LOCUS28601</name>
    <name evidence="19" type="ORF">JYZ213_LOCUS25891</name>
    <name evidence="23" type="ORF">KXQ929_LOCUS3539</name>
    <name evidence="24" type="ORF">OKA104_LOCUS19552</name>
    <name evidence="22" type="ORF">OXD698_LOCUS3891</name>
    <name evidence="20" type="ORF">VCS650_LOCUS25275</name>
</gene>
<dbReference type="Proteomes" id="UP000663845">
    <property type="component" value="Unassembled WGS sequence"/>
</dbReference>
<evidence type="ECO:0000313" key="22">
    <source>
        <dbReference type="EMBL" id="CAF3550245.1"/>
    </source>
</evidence>
<dbReference type="Proteomes" id="UP000663860">
    <property type="component" value="Unassembled WGS sequence"/>
</dbReference>
<evidence type="ECO:0000313" key="19">
    <source>
        <dbReference type="EMBL" id="CAF1182969.1"/>
    </source>
</evidence>
<dbReference type="InterPro" id="IPR003654">
    <property type="entry name" value="OAR_dom"/>
</dbReference>
<evidence type="ECO:0000256" key="8">
    <source>
        <dbReference type="ARBA" id="ARBA00023155"/>
    </source>
</evidence>
<dbReference type="EMBL" id="CAJNOG010000337">
    <property type="protein sequence ID" value="CAF1182969.1"/>
    <property type="molecule type" value="Genomic_DNA"/>
</dbReference>
<keyword evidence="8 14" id="KW-0371">Homeobox</keyword>
<protein>
    <recommendedName>
        <fullName evidence="3">Visual system homeobox 2</fullName>
    </recommendedName>
    <alternativeName>
        <fullName evidence="12">Ceh-10 homeodomain-containing homolog</fullName>
    </alternativeName>
    <alternativeName>
        <fullName evidence="13">Homeobox protein CHX10</fullName>
    </alternativeName>
</protein>
<proteinExistence type="inferred from homology"/>
<dbReference type="Pfam" id="PF03826">
    <property type="entry name" value="OAR"/>
    <property type="match status" value="1"/>
</dbReference>
<feature type="region of interest" description="Disordered" evidence="16">
    <location>
        <begin position="104"/>
        <end position="142"/>
    </location>
</feature>
<feature type="domain" description="Homeobox" evidence="17">
    <location>
        <begin position="139"/>
        <end position="199"/>
    </location>
</feature>
<feature type="region of interest" description="Disordered" evidence="16">
    <location>
        <begin position="263"/>
        <end position="296"/>
    </location>
</feature>
<accession>A0A818LIJ5</accession>
<evidence type="ECO:0000256" key="1">
    <source>
        <dbReference type="ARBA" id="ARBA00004123"/>
    </source>
</evidence>
<dbReference type="Proteomes" id="UP000663868">
    <property type="component" value="Unassembled WGS sequence"/>
</dbReference>